<evidence type="ECO:0000256" key="1">
    <source>
        <dbReference type="ARBA" id="ARBA00023235"/>
    </source>
</evidence>
<evidence type="ECO:0000313" key="4">
    <source>
        <dbReference type="EMBL" id="GLC29433.1"/>
    </source>
</evidence>
<dbReference type="Pfam" id="PF02952">
    <property type="entry name" value="Fucose_iso_C"/>
    <property type="match status" value="1"/>
</dbReference>
<accession>A0ABQ5N2J7</accession>
<evidence type="ECO:0000256" key="2">
    <source>
        <dbReference type="ARBA" id="ARBA00023277"/>
    </source>
</evidence>
<dbReference type="PANTHER" id="PTHR36120">
    <property type="entry name" value="FUCOSE ISOMERASE"/>
    <property type="match status" value="1"/>
</dbReference>
<dbReference type="InterPro" id="IPR015888">
    <property type="entry name" value="Fuc_isomerase_C"/>
</dbReference>
<name>A0ABQ5N2J7_9CLOT</name>
<organism evidence="4 5">
    <name type="scientific">Clostridium omnivorum</name>
    <dbReference type="NCBI Taxonomy" id="1604902"/>
    <lineage>
        <taxon>Bacteria</taxon>
        <taxon>Bacillati</taxon>
        <taxon>Bacillota</taxon>
        <taxon>Clostridia</taxon>
        <taxon>Eubacteriales</taxon>
        <taxon>Clostridiaceae</taxon>
        <taxon>Clostridium</taxon>
    </lineage>
</organism>
<keyword evidence="2" id="KW-0119">Carbohydrate metabolism</keyword>
<dbReference type="EMBL" id="BRXR01000001">
    <property type="protein sequence ID" value="GLC29433.1"/>
    <property type="molecule type" value="Genomic_DNA"/>
</dbReference>
<dbReference type="InterPro" id="IPR004216">
    <property type="entry name" value="Fuc/Ara_isomerase_C"/>
</dbReference>
<reference evidence="4 5" key="1">
    <citation type="journal article" date="2024" name="Int. J. Syst. Evol. Microbiol.">
        <title>Clostridium omnivorum sp. nov., isolated from anoxic soil under the treatment of reductive soil disinfestation.</title>
        <authorList>
            <person name="Ueki A."/>
            <person name="Tonouchi A."/>
            <person name="Kaku N."/>
            <person name="Honma S."/>
            <person name="Ueki K."/>
        </authorList>
    </citation>
    <scope>NUCLEOTIDE SEQUENCE [LARGE SCALE GENOMIC DNA]</scope>
    <source>
        <strain evidence="4 5">E14</strain>
    </source>
</reference>
<evidence type="ECO:0000313" key="5">
    <source>
        <dbReference type="Proteomes" id="UP001208567"/>
    </source>
</evidence>
<dbReference type="SUPFAM" id="SSF50443">
    <property type="entry name" value="FucI/AraA C-terminal domain-like"/>
    <property type="match status" value="1"/>
</dbReference>
<dbReference type="SUPFAM" id="SSF53743">
    <property type="entry name" value="FucI/AraA N-terminal and middle domains"/>
    <property type="match status" value="1"/>
</dbReference>
<dbReference type="RefSeq" id="WP_264848728.1">
    <property type="nucleotide sequence ID" value="NZ_BRXR01000001.1"/>
</dbReference>
<evidence type="ECO:0000259" key="3">
    <source>
        <dbReference type="Pfam" id="PF02952"/>
    </source>
</evidence>
<dbReference type="InterPro" id="IPR009015">
    <property type="entry name" value="Fucose_isomerase_N/cen_sf"/>
</dbReference>
<dbReference type="PANTHER" id="PTHR36120:SF1">
    <property type="entry name" value="L-FUCOSE ISOMERASE C-TERMINAL DOMAIN-CONTAINING PROTEIN"/>
    <property type="match status" value="1"/>
</dbReference>
<sequence>MKQHVKIGVVCLARDTYDFAAAAEIYGKIKEDLKNIEQVTYSFIDDLVISVEDARKAADYLASKNVDGLVVISGTFHLGHLVLELNKEIKKPIYLWGLNELPYNGGKIRLNSVCGVNLNASNLYKSGNRQYYASVGDTIDENWINAIRIDAALKNAYIGIAGFRAHGFFNLGIDELNSFNEMGLILDHFELSEIFDTKVSEEEINDKLTKLKNNFDSSDINEYQLNKVAELAAKLKKFVDTKGLTGLAIRCWPEFAATFGVSPCAAMSLLQSEDYILGCEGDIEGTLSMIAQRAIGGETPFLADLSQVDFAGNFALMWHCGVAPCNLWDGKCVRSLDTYFAGGRGVTAGFVMKEGEVTFSRIDSAQGKIRLFMQKGKAVPMEKQLAGTYAKVIFENSVTDVVNKVIYTGVAHHVSMVYGDYIRPFEIFASIKGWEIIR</sequence>
<dbReference type="Proteomes" id="UP001208567">
    <property type="component" value="Unassembled WGS sequence"/>
</dbReference>
<comment type="caution">
    <text evidence="4">The sequence shown here is derived from an EMBL/GenBank/DDBJ whole genome shotgun (WGS) entry which is preliminary data.</text>
</comment>
<protein>
    <submittedName>
        <fullName evidence="4">Fucose isomerase</fullName>
    </submittedName>
</protein>
<keyword evidence="1 4" id="KW-0413">Isomerase</keyword>
<proteinExistence type="predicted"/>
<gene>
    <name evidence="4" type="ORF">bsdE14_08430</name>
</gene>
<feature type="domain" description="L-fucose isomerase C-terminal" evidence="3">
    <location>
        <begin position="338"/>
        <end position="435"/>
    </location>
</feature>
<keyword evidence="5" id="KW-1185">Reference proteome</keyword>
<dbReference type="GO" id="GO:0016853">
    <property type="term" value="F:isomerase activity"/>
    <property type="evidence" value="ECO:0007669"/>
    <property type="project" value="UniProtKB-KW"/>
</dbReference>